<dbReference type="Proteomes" id="UP001345219">
    <property type="component" value="Chromosome 24"/>
</dbReference>
<dbReference type="SUPFAM" id="SSF51197">
    <property type="entry name" value="Clavaminate synthase-like"/>
    <property type="match status" value="1"/>
</dbReference>
<dbReference type="EMBL" id="JAXIOK010000005">
    <property type="protein sequence ID" value="KAK4771118.1"/>
    <property type="molecule type" value="Genomic_DNA"/>
</dbReference>
<comment type="caution">
    <text evidence="1">The sequence shown here is derived from an EMBL/GenBank/DDBJ whole genome shotgun (WGS) entry which is preliminary data.</text>
</comment>
<evidence type="ECO:0000313" key="1">
    <source>
        <dbReference type="EMBL" id="KAK4771118.1"/>
    </source>
</evidence>
<evidence type="ECO:0000313" key="2">
    <source>
        <dbReference type="Proteomes" id="UP001345219"/>
    </source>
</evidence>
<keyword evidence="2" id="KW-1185">Reference proteome</keyword>
<accession>A0AAN7KKX8</accession>
<proteinExistence type="predicted"/>
<dbReference type="AlphaFoldDB" id="A0AAN7KKX8"/>
<sequence>MEDNLKYACDANSSATEGYGRRIFENDDVVLEWRDYFDHHTLPLSRQNLSRWPHHPTCYRSLTVLMVSIDLVASSSQLIGFKLHILRFGLEILDFELVS</sequence>
<organism evidence="1 2">
    <name type="scientific">Trapa incisa</name>
    <dbReference type="NCBI Taxonomy" id="236973"/>
    <lineage>
        <taxon>Eukaryota</taxon>
        <taxon>Viridiplantae</taxon>
        <taxon>Streptophyta</taxon>
        <taxon>Embryophyta</taxon>
        <taxon>Tracheophyta</taxon>
        <taxon>Spermatophyta</taxon>
        <taxon>Magnoliopsida</taxon>
        <taxon>eudicotyledons</taxon>
        <taxon>Gunneridae</taxon>
        <taxon>Pentapetalae</taxon>
        <taxon>rosids</taxon>
        <taxon>malvids</taxon>
        <taxon>Myrtales</taxon>
        <taxon>Lythraceae</taxon>
        <taxon>Trapa</taxon>
    </lineage>
</organism>
<protein>
    <submittedName>
        <fullName evidence="1">Uncharacterized protein</fullName>
    </submittedName>
</protein>
<gene>
    <name evidence="1" type="ORF">SAY87_031650</name>
</gene>
<dbReference type="InterPro" id="IPR027443">
    <property type="entry name" value="IPNS-like_sf"/>
</dbReference>
<name>A0AAN7KKX8_9MYRT</name>
<reference evidence="1 2" key="1">
    <citation type="journal article" date="2023" name="Hortic Res">
        <title>Pangenome of water caltrop reveals structural variations and asymmetric subgenome divergence after allopolyploidization.</title>
        <authorList>
            <person name="Zhang X."/>
            <person name="Chen Y."/>
            <person name="Wang L."/>
            <person name="Yuan Y."/>
            <person name="Fang M."/>
            <person name="Shi L."/>
            <person name="Lu R."/>
            <person name="Comes H.P."/>
            <person name="Ma Y."/>
            <person name="Chen Y."/>
            <person name="Huang G."/>
            <person name="Zhou Y."/>
            <person name="Zheng Z."/>
            <person name="Qiu Y."/>
        </authorList>
    </citation>
    <scope>NUCLEOTIDE SEQUENCE [LARGE SCALE GENOMIC DNA]</scope>
    <source>
        <tissue evidence="1">Roots</tissue>
    </source>
</reference>
<dbReference type="Gene3D" id="2.60.120.330">
    <property type="entry name" value="B-lactam Antibiotic, Isopenicillin N Synthase, Chain"/>
    <property type="match status" value="1"/>
</dbReference>